<keyword evidence="4 12" id="KW-0963">Cytoplasm</keyword>
<comment type="subcellular location">
    <subcellularLocation>
        <location evidence="1 12 13">Cytoplasm</location>
    </subcellularLocation>
</comment>
<dbReference type="Gene3D" id="3.40.50.300">
    <property type="entry name" value="P-loop containing nucleotide triphosphate hydrolases"/>
    <property type="match status" value="1"/>
</dbReference>
<evidence type="ECO:0000256" key="13">
    <source>
        <dbReference type="RuleBase" id="RU000578"/>
    </source>
</evidence>
<dbReference type="Pfam" id="PF02463">
    <property type="entry name" value="SMC_N"/>
    <property type="match status" value="1"/>
</dbReference>
<feature type="binding site" evidence="12">
    <location>
        <begin position="30"/>
        <end position="37"/>
    </location>
    <ligand>
        <name>ATP</name>
        <dbReference type="ChEBI" id="CHEBI:30616"/>
    </ligand>
</feature>
<dbReference type="NCBIfam" id="TIGR00611">
    <property type="entry name" value="recf"/>
    <property type="match status" value="1"/>
</dbReference>
<evidence type="ECO:0000256" key="8">
    <source>
        <dbReference type="ARBA" id="ARBA00022840"/>
    </source>
</evidence>
<evidence type="ECO:0000256" key="7">
    <source>
        <dbReference type="ARBA" id="ARBA00022763"/>
    </source>
</evidence>
<comment type="similarity">
    <text evidence="2 12 13">Belongs to the RecF family.</text>
</comment>
<keyword evidence="16" id="KW-1185">Reference proteome</keyword>
<dbReference type="AlphaFoldDB" id="D7UV18"/>
<dbReference type="InterPro" id="IPR027417">
    <property type="entry name" value="P-loop_NTPase"/>
</dbReference>
<evidence type="ECO:0000256" key="6">
    <source>
        <dbReference type="ARBA" id="ARBA00022741"/>
    </source>
</evidence>
<evidence type="ECO:0000256" key="3">
    <source>
        <dbReference type="ARBA" id="ARBA00020170"/>
    </source>
</evidence>
<evidence type="ECO:0000313" key="15">
    <source>
        <dbReference type="EMBL" id="EFI85094.1"/>
    </source>
</evidence>
<name>D7UV18_LISGR</name>
<gene>
    <name evidence="12 15" type="primary">recF</name>
    <name evidence="15" type="ORF">HMPREF0556_10293</name>
</gene>
<dbReference type="PANTHER" id="PTHR32182:SF0">
    <property type="entry name" value="DNA REPLICATION AND REPAIR PROTEIN RECF"/>
    <property type="match status" value="1"/>
</dbReference>
<sequence>MHLENMVLRNFRNYPFLEVDFSPAVNVFLGENAQGKTNLLEAILMLALAKSHRTANDKDFINWDSEEAKIEGRVFRRGQSVPLELMITPKGKKAKVNHLEQKKLSQYVGNLNVVMFAPEDLSLVKGAPGVRRRFLNMEIAQMQPVYLHELSQYQRVLQQRNQYLKAAQMSKKADPIMLDILNEQFAEIAITITKRRSEFVKKLIRFAAPLHYQISRELEQLTIRYAASIDLQETDESTKTSVMEKLQKNKKRELERGVTLIGPHRDDLHFYINEQDVQVFGSQGQQRTTALSIKLAEIDLLKEEIGEYPVLLLDDVLSELDDFRQSHLLGAIEGKVQTFVTTTNISGIDHNTIKQATTYTVTQGSVEKS</sequence>
<dbReference type="eggNOG" id="COG1195">
    <property type="taxonomic scope" value="Bacteria"/>
</dbReference>
<dbReference type="RefSeq" id="WP_003756784.1">
    <property type="nucleotide sequence ID" value="NZ_GL538352.1"/>
</dbReference>
<dbReference type="GO" id="GO:0000731">
    <property type="term" value="P:DNA synthesis involved in DNA repair"/>
    <property type="evidence" value="ECO:0007669"/>
    <property type="project" value="TreeGrafter"/>
</dbReference>
<dbReference type="PROSITE" id="PS00618">
    <property type="entry name" value="RECF_2"/>
    <property type="match status" value="1"/>
</dbReference>
<dbReference type="GO" id="GO:0005524">
    <property type="term" value="F:ATP binding"/>
    <property type="evidence" value="ECO:0007669"/>
    <property type="project" value="UniProtKB-UniRule"/>
</dbReference>
<dbReference type="HAMAP" id="MF_00365">
    <property type="entry name" value="RecF"/>
    <property type="match status" value="1"/>
</dbReference>
<comment type="function">
    <text evidence="12 13">The RecF protein is involved in DNA metabolism; it is required for DNA replication and normal SOS inducibility. RecF binds preferentially to single-stranded, linear DNA. It also seems to bind ATP.</text>
</comment>
<dbReference type="FunFam" id="1.20.1050.90:FF:000002">
    <property type="entry name" value="DNA replication and repair protein RecF"/>
    <property type="match status" value="1"/>
</dbReference>
<evidence type="ECO:0000256" key="1">
    <source>
        <dbReference type="ARBA" id="ARBA00004496"/>
    </source>
</evidence>
<evidence type="ECO:0000256" key="5">
    <source>
        <dbReference type="ARBA" id="ARBA00022705"/>
    </source>
</evidence>
<comment type="caution">
    <text evidence="15">The sequence shown here is derived from an EMBL/GenBank/DDBJ whole genome shotgun (WGS) entry which is preliminary data.</text>
</comment>
<dbReference type="PANTHER" id="PTHR32182">
    <property type="entry name" value="DNA REPLICATION AND REPAIR PROTEIN RECF"/>
    <property type="match status" value="1"/>
</dbReference>
<protein>
    <recommendedName>
        <fullName evidence="3 12">DNA replication and repair protein RecF</fullName>
    </recommendedName>
</protein>
<evidence type="ECO:0000256" key="9">
    <source>
        <dbReference type="ARBA" id="ARBA00023125"/>
    </source>
</evidence>
<dbReference type="GO" id="GO:0006302">
    <property type="term" value="P:double-strand break repair"/>
    <property type="evidence" value="ECO:0007669"/>
    <property type="project" value="TreeGrafter"/>
</dbReference>
<keyword evidence="11 12" id="KW-0742">SOS response</keyword>
<dbReference type="GO" id="GO:0009432">
    <property type="term" value="P:SOS response"/>
    <property type="evidence" value="ECO:0007669"/>
    <property type="project" value="UniProtKB-UniRule"/>
</dbReference>
<dbReference type="InterPro" id="IPR003395">
    <property type="entry name" value="RecF/RecN/SMC_N"/>
</dbReference>
<reference evidence="15" key="1">
    <citation type="submission" date="2010-06" db="EMBL/GenBank/DDBJ databases">
        <authorList>
            <person name="Muzny D."/>
            <person name="Qin X."/>
            <person name="Buhay C."/>
            <person name="Dugan-Rocha S."/>
            <person name="Ding Y."/>
            <person name="Chen G."/>
            <person name="Hawes A."/>
            <person name="Holder M."/>
            <person name="Jhangiani S."/>
            <person name="Johnson A."/>
            <person name="Khan Z."/>
            <person name="Li Z."/>
            <person name="Liu W."/>
            <person name="Liu X."/>
            <person name="Perez L."/>
            <person name="Shen H."/>
            <person name="Wang Q."/>
            <person name="Watt J."/>
            <person name="Xi L."/>
            <person name="Xin Y."/>
            <person name="Zhou J."/>
            <person name="Deng J."/>
            <person name="Jiang H."/>
            <person name="Liu Y."/>
            <person name="Qu J."/>
            <person name="Song X.-Z."/>
            <person name="Zhang L."/>
            <person name="Villasana D."/>
            <person name="Johnson A."/>
            <person name="Liu J."/>
            <person name="Liyanage D."/>
            <person name="Lorensuhewa L."/>
            <person name="Robinson T."/>
            <person name="Song A."/>
            <person name="Song B.-B."/>
            <person name="Dinh H."/>
            <person name="Thornton R."/>
            <person name="Coyle M."/>
            <person name="Francisco L."/>
            <person name="Jackson L."/>
            <person name="Javaid M."/>
            <person name="Korchina V."/>
            <person name="Kovar C."/>
            <person name="Mata R."/>
            <person name="Mathew T."/>
            <person name="Ngo R."/>
            <person name="Nguyen L."/>
            <person name="Nguyen N."/>
            <person name="Okwuonu G."/>
            <person name="Ongeri F."/>
            <person name="Pham C."/>
            <person name="Simmons D."/>
            <person name="Wilczek-Boney K."/>
            <person name="Hale W."/>
            <person name="Jakkamsetti A."/>
            <person name="Pham P."/>
            <person name="Ruth R."/>
            <person name="San Lucas F."/>
            <person name="Warren J."/>
            <person name="Zhang J."/>
            <person name="Zhao Z."/>
            <person name="Zhou C."/>
            <person name="Zhu D."/>
            <person name="Lee S."/>
            <person name="Bess C."/>
            <person name="Blankenburg K."/>
            <person name="Forbes L."/>
            <person name="Fu Q."/>
            <person name="Gubbala S."/>
            <person name="Hirani K."/>
            <person name="Jayaseelan J.C."/>
            <person name="Lara F."/>
            <person name="Munidasa M."/>
            <person name="Palculict T."/>
            <person name="Patil S."/>
            <person name="Pu L.-L."/>
            <person name="Saada N."/>
            <person name="Tang L."/>
            <person name="Weissenberger G."/>
            <person name="Zhu Y."/>
            <person name="Hemphill L."/>
            <person name="Shang Y."/>
            <person name="Youmans B."/>
            <person name="Ayvaz T."/>
            <person name="Ross M."/>
            <person name="Santibanez J."/>
            <person name="Aqrawi P."/>
            <person name="Gross S."/>
            <person name="Joshi V."/>
            <person name="Fowler G."/>
            <person name="Nazareth L."/>
            <person name="Reid J."/>
            <person name="Worley K."/>
            <person name="Petrosino J."/>
            <person name="Highlander S."/>
            <person name="Gibbs R."/>
        </authorList>
    </citation>
    <scope>NUCLEOTIDE SEQUENCE [LARGE SCALE GENOMIC DNA]</scope>
    <source>
        <strain evidence="15">DSM 20601</strain>
    </source>
</reference>
<dbReference type="SUPFAM" id="SSF52540">
    <property type="entry name" value="P-loop containing nucleoside triphosphate hydrolases"/>
    <property type="match status" value="1"/>
</dbReference>
<keyword evidence="5 12" id="KW-0235">DNA replication</keyword>
<evidence type="ECO:0000313" key="16">
    <source>
        <dbReference type="Proteomes" id="UP000010119"/>
    </source>
</evidence>
<keyword evidence="8 12" id="KW-0067">ATP-binding</keyword>
<evidence type="ECO:0000256" key="11">
    <source>
        <dbReference type="ARBA" id="ARBA00023236"/>
    </source>
</evidence>
<dbReference type="InterPro" id="IPR001238">
    <property type="entry name" value="DNA-binding_RecF"/>
</dbReference>
<dbReference type="GO" id="GO:0003697">
    <property type="term" value="F:single-stranded DNA binding"/>
    <property type="evidence" value="ECO:0007669"/>
    <property type="project" value="UniProtKB-UniRule"/>
</dbReference>
<evidence type="ECO:0000256" key="10">
    <source>
        <dbReference type="ARBA" id="ARBA00023204"/>
    </source>
</evidence>
<dbReference type="HOGENOM" id="CLU_040267_0_1_9"/>
<keyword evidence="10 12" id="KW-0234">DNA repair</keyword>
<dbReference type="Gene3D" id="1.20.1050.90">
    <property type="entry name" value="RecF/RecN/SMC, N-terminal domain"/>
    <property type="match status" value="1"/>
</dbReference>
<keyword evidence="9 12" id="KW-0238">DNA-binding</keyword>
<dbReference type="GO" id="GO:0006260">
    <property type="term" value="P:DNA replication"/>
    <property type="evidence" value="ECO:0007669"/>
    <property type="project" value="UniProtKB-UniRule"/>
</dbReference>
<keyword evidence="6 12" id="KW-0547">Nucleotide-binding</keyword>
<keyword evidence="7 12" id="KW-0227">DNA damage</keyword>
<evidence type="ECO:0000256" key="4">
    <source>
        <dbReference type="ARBA" id="ARBA00022490"/>
    </source>
</evidence>
<organism evidence="15 16">
    <name type="scientific">Listeria grayi DSM 20601</name>
    <dbReference type="NCBI Taxonomy" id="525367"/>
    <lineage>
        <taxon>Bacteria</taxon>
        <taxon>Bacillati</taxon>
        <taxon>Bacillota</taxon>
        <taxon>Bacilli</taxon>
        <taxon>Bacillales</taxon>
        <taxon>Listeriaceae</taxon>
        <taxon>Listeria</taxon>
    </lineage>
</organism>
<dbReference type="InterPro" id="IPR018078">
    <property type="entry name" value="DNA-binding_RecF_CS"/>
</dbReference>
<dbReference type="STRING" id="525367.HMPREF0556_10293"/>
<dbReference type="EMBL" id="ACCR02000002">
    <property type="protein sequence ID" value="EFI85094.1"/>
    <property type="molecule type" value="Genomic_DNA"/>
</dbReference>
<dbReference type="GO" id="GO:0005737">
    <property type="term" value="C:cytoplasm"/>
    <property type="evidence" value="ECO:0007669"/>
    <property type="project" value="UniProtKB-SubCell"/>
</dbReference>
<dbReference type="Proteomes" id="UP000010119">
    <property type="component" value="Unassembled WGS sequence"/>
</dbReference>
<dbReference type="CDD" id="cd03242">
    <property type="entry name" value="ABC_RecF"/>
    <property type="match status" value="1"/>
</dbReference>
<evidence type="ECO:0000259" key="14">
    <source>
        <dbReference type="Pfam" id="PF02463"/>
    </source>
</evidence>
<dbReference type="InterPro" id="IPR042174">
    <property type="entry name" value="RecF_2"/>
</dbReference>
<feature type="domain" description="RecF/RecN/SMC N-terminal" evidence="14">
    <location>
        <begin position="3"/>
        <end position="344"/>
    </location>
</feature>
<proteinExistence type="inferred from homology"/>
<evidence type="ECO:0000256" key="12">
    <source>
        <dbReference type="HAMAP-Rule" id="MF_00365"/>
    </source>
</evidence>
<dbReference type="PROSITE" id="PS00617">
    <property type="entry name" value="RECF_1"/>
    <property type="match status" value="1"/>
</dbReference>
<evidence type="ECO:0000256" key="2">
    <source>
        <dbReference type="ARBA" id="ARBA00008016"/>
    </source>
</evidence>
<accession>D7UV18</accession>